<organism evidence="1 2">
    <name type="scientific">Rhizobium leguminosarum</name>
    <dbReference type="NCBI Taxonomy" id="384"/>
    <lineage>
        <taxon>Bacteria</taxon>
        <taxon>Pseudomonadati</taxon>
        <taxon>Pseudomonadota</taxon>
        <taxon>Alphaproteobacteria</taxon>
        <taxon>Hyphomicrobiales</taxon>
        <taxon>Rhizobiaceae</taxon>
        <taxon>Rhizobium/Agrobacterium group</taxon>
        <taxon>Rhizobium</taxon>
    </lineage>
</organism>
<evidence type="ECO:0000313" key="2">
    <source>
        <dbReference type="Proteomes" id="UP000292974"/>
    </source>
</evidence>
<comment type="caution">
    <text evidence="1">The sequence shown here is derived from an EMBL/GenBank/DDBJ whole genome shotgun (WGS) entry which is preliminary data.</text>
</comment>
<gene>
    <name evidence="1" type="ORF">ELH90_31770</name>
</gene>
<proteinExistence type="predicted"/>
<dbReference type="Proteomes" id="UP000292974">
    <property type="component" value="Unassembled WGS sequence"/>
</dbReference>
<sequence>MQAQATEAQNQANYLLEQTNILKATQEYAEAERVFNASVEHIATRLRQYVASAWNIILVGDPASGEPQWSLLNIRKSLYDGEDDTLIIASTCKCSAQGLES</sequence>
<dbReference type="EMBL" id="SIOP01000003">
    <property type="protein sequence ID" value="TAY43871.1"/>
    <property type="molecule type" value="Genomic_DNA"/>
</dbReference>
<accession>A0A7M3DLG0</accession>
<name>A0A7M3DLG0_RHILE</name>
<evidence type="ECO:0000313" key="1">
    <source>
        <dbReference type="EMBL" id="TAY43871.1"/>
    </source>
</evidence>
<dbReference type="RefSeq" id="WP_130719113.1">
    <property type="nucleotide sequence ID" value="NZ_SIOP01000003.1"/>
</dbReference>
<dbReference type="AlphaFoldDB" id="A0A7M3DLG0"/>
<keyword evidence="1" id="KW-0614">Plasmid</keyword>
<protein>
    <submittedName>
        <fullName evidence="1">Uncharacterized protein</fullName>
    </submittedName>
</protein>
<reference evidence="1 2" key="1">
    <citation type="submission" date="2019-02" db="EMBL/GenBank/DDBJ databases">
        <title>The genomic architecture of introgression among sibling species of bacteria.</title>
        <authorList>
            <person name="Cavassim M.I.A."/>
            <person name="Moeskjaer S."/>
            <person name="Moslemi C."/>
            <person name="Fields B."/>
            <person name="Bachmann A."/>
            <person name="Vilhjalmsson B."/>
            <person name="Schierup M.H."/>
            <person name="Young J.P.W."/>
            <person name="Andersen S.U."/>
        </authorList>
    </citation>
    <scope>NUCLEOTIDE SEQUENCE [LARGE SCALE GENOMIC DNA]</scope>
    <source>
        <strain evidence="1 2">SM135B</strain>
        <plasmid evidence="1">pSM135B_Rh02</plasmid>
    </source>
</reference>
<geneLocation type="plasmid" evidence="1">
    <name>pSM135B_Rh02</name>
</geneLocation>